<keyword evidence="3" id="KW-1185">Reference proteome</keyword>
<evidence type="ECO:0000313" key="3">
    <source>
        <dbReference type="Proteomes" id="UP001383192"/>
    </source>
</evidence>
<comment type="caution">
    <text evidence="2">The sequence shown here is derived from an EMBL/GenBank/DDBJ whole genome shotgun (WGS) entry which is preliminary data.</text>
</comment>
<gene>
    <name evidence="2" type="ORF">VNI00_018917</name>
</gene>
<sequence>MSDLVKIDSDEDDSESSSNELSDGRTSGGDKESDSGIEDMEGGDEEEESDSYNGSDMDMSDD</sequence>
<reference evidence="2 3" key="1">
    <citation type="submission" date="2024-01" db="EMBL/GenBank/DDBJ databases">
        <title>A draft genome for a cacao thread blight-causing isolate of Paramarasmius palmivorus.</title>
        <authorList>
            <person name="Baruah I.K."/>
            <person name="Bukari Y."/>
            <person name="Amoako-Attah I."/>
            <person name="Meinhardt L.W."/>
            <person name="Bailey B.A."/>
            <person name="Cohen S.P."/>
        </authorList>
    </citation>
    <scope>NUCLEOTIDE SEQUENCE [LARGE SCALE GENOMIC DNA]</scope>
    <source>
        <strain evidence="2 3">GH-12</strain>
    </source>
</reference>
<dbReference type="EMBL" id="JAYKXP010000287">
    <property type="protein sequence ID" value="KAK7016391.1"/>
    <property type="molecule type" value="Genomic_DNA"/>
</dbReference>
<accession>A0AAW0ASV8</accession>
<proteinExistence type="predicted"/>
<dbReference type="AlphaFoldDB" id="A0AAW0ASV8"/>
<evidence type="ECO:0000313" key="2">
    <source>
        <dbReference type="EMBL" id="KAK7016391.1"/>
    </source>
</evidence>
<feature type="compositionally biased region" description="Acidic residues" evidence="1">
    <location>
        <begin position="35"/>
        <end position="50"/>
    </location>
</feature>
<evidence type="ECO:0000256" key="1">
    <source>
        <dbReference type="SAM" id="MobiDB-lite"/>
    </source>
</evidence>
<dbReference type="Proteomes" id="UP001383192">
    <property type="component" value="Unassembled WGS sequence"/>
</dbReference>
<name>A0AAW0ASV8_9AGAR</name>
<protein>
    <submittedName>
        <fullName evidence="2">Uncharacterized protein</fullName>
    </submittedName>
</protein>
<organism evidence="2 3">
    <name type="scientific">Paramarasmius palmivorus</name>
    <dbReference type="NCBI Taxonomy" id="297713"/>
    <lineage>
        <taxon>Eukaryota</taxon>
        <taxon>Fungi</taxon>
        <taxon>Dikarya</taxon>
        <taxon>Basidiomycota</taxon>
        <taxon>Agaricomycotina</taxon>
        <taxon>Agaricomycetes</taxon>
        <taxon>Agaricomycetidae</taxon>
        <taxon>Agaricales</taxon>
        <taxon>Marasmiineae</taxon>
        <taxon>Marasmiaceae</taxon>
        <taxon>Paramarasmius</taxon>
    </lineage>
</organism>
<feature type="region of interest" description="Disordered" evidence="1">
    <location>
        <begin position="1"/>
        <end position="62"/>
    </location>
</feature>